<dbReference type="Proteomes" id="UP001162891">
    <property type="component" value="Chromosome"/>
</dbReference>
<reference evidence="4" key="1">
    <citation type="journal article" date="2022" name="Int. J. Syst. Evol. Microbiol.">
        <title>Anaeromyxobacter oryzae sp. nov., Anaeromyxobacter diazotrophicus sp. nov. and Anaeromyxobacter paludicola sp. nov., isolated from paddy soils.</title>
        <authorList>
            <person name="Itoh H."/>
            <person name="Xu Z."/>
            <person name="Mise K."/>
            <person name="Masuda Y."/>
            <person name="Ushijima N."/>
            <person name="Hayakawa C."/>
            <person name="Shiratori Y."/>
            <person name="Senoo K."/>
        </authorList>
    </citation>
    <scope>NUCLEOTIDE SEQUENCE [LARGE SCALE GENOMIC DNA]</scope>
    <source>
        <strain evidence="4">Red232</strain>
    </source>
</reference>
<organism evidence="3 4">
    <name type="scientific">Anaeromyxobacter oryzae</name>
    <dbReference type="NCBI Taxonomy" id="2918170"/>
    <lineage>
        <taxon>Bacteria</taxon>
        <taxon>Pseudomonadati</taxon>
        <taxon>Myxococcota</taxon>
        <taxon>Myxococcia</taxon>
        <taxon>Myxococcales</taxon>
        <taxon>Cystobacterineae</taxon>
        <taxon>Anaeromyxobacteraceae</taxon>
        <taxon>Anaeromyxobacter</taxon>
    </lineage>
</organism>
<sequence length="99" mass="11277">MVIRALTVFRTLFLAYLVYYTFRATPLIMGLPENVTDPYPICKASNTALQKGIWMALAWIALETAIGWWWWSRASRKPLEPDVPRAGSSEPPFAPPSHR</sequence>
<dbReference type="EMBL" id="AP025591">
    <property type="protein sequence ID" value="BDG04866.1"/>
    <property type="molecule type" value="Genomic_DNA"/>
</dbReference>
<evidence type="ECO:0000313" key="4">
    <source>
        <dbReference type="Proteomes" id="UP001162891"/>
    </source>
</evidence>
<gene>
    <name evidence="3" type="ORF">AMOR_38620</name>
</gene>
<feature type="region of interest" description="Disordered" evidence="1">
    <location>
        <begin position="80"/>
        <end position="99"/>
    </location>
</feature>
<accession>A0ABM7WZA1</accession>
<proteinExistence type="predicted"/>
<evidence type="ECO:0000256" key="1">
    <source>
        <dbReference type="SAM" id="MobiDB-lite"/>
    </source>
</evidence>
<feature type="transmembrane region" description="Helical" evidence="2">
    <location>
        <begin position="52"/>
        <end position="71"/>
    </location>
</feature>
<keyword evidence="2" id="KW-0472">Membrane</keyword>
<keyword evidence="2" id="KW-1133">Transmembrane helix</keyword>
<protein>
    <submittedName>
        <fullName evidence="3">Uncharacterized protein</fullName>
    </submittedName>
</protein>
<evidence type="ECO:0000313" key="3">
    <source>
        <dbReference type="EMBL" id="BDG04866.1"/>
    </source>
</evidence>
<feature type="transmembrane region" description="Helical" evidence="2">
    <location>
        <begin position="12"/>
        <end position="32"/>
    </location>
</feature>
<keyword evidence="2" id="KW-0812">Transmembrane</keyword>
<name>A0ABM7WZA1_9BACT</name>
<evidence type="ECO:0000256" key="2">
    <source>
        <dbReference type="SAM" id="Phobius"/>
    </source>
</evidence>
<keyword evidence="4" id="KW-1185">Reference proteome</keyword>
<dbReference type="RefSeq" id="WP_248353372.1">
    <property type="nucleotide sequence ID" value="NZ_AP025591.1"/>
</dbReference>